<gene>
    <name evidence="7" type="ORF">EDD36DRAFT_231916</name>
</gene>
<dbReference type="Proteomes" id="UP001203852">
    <property type="component" value="Unassembled WGS sequence"/>
</dbReference>
<evidence type="ECO:0000256" key="1">
    <source>
        <dbReference type="ARBA" id="ARBA00023015"/>
    </source>
</evidence>
<dbReference type="GO" id="GO:0001228">
    <property type="term" value="F:DNA-binding transcription activator activity, RNA polymerase II-specific"/>
    <property type="evidence" value="ECO:0007669"/>
    <property type="project" value="TreeGrafter"/>
</dbReference>
<dbReference type="Pfam" id="PF00172">
    <property type="entry name" value="Zn_clus"/>
    <property type="match status" value="1"/>
</dbReference>
<comment type="caution">
    <text evidence="7">The sequence shown here is derived from an EMBL/GenBank/DDBJ whole genome shotgun (WGS) entry which is preliminary data.</text>
</comment>
<dbReference type="SMART" id="SM00066">
    <property type="entry name" value="GAL4"/>
    <property type="match status" value="1"/>
</dbReference>
<dbReference type="GO" id="GO:0008270">
    <property type="term" value="F:zinc ion binding"/>
    <property type="evidence" value="ECO:0007669"/>
    <property type="project" value="InterPro"/>
</dbReference>
<feature type="compositionally biased region" description="Polar residues" evidence="5">
    <location>
        <begin position="88"/>
        <end position="107"/>
    </location>
</feature>
<keyword evidence="3" id="KW-0804">Transcription</keyword>
<dbReference type="InterPro" id="IPR001138">
    <property type="entry name" value="Zn2Cys6_DnaBD"/>
</dbReference>
<accession>A0AAN6DXP3</accession>
<evidence type="ECO:0000259" key="6">
    <source>
        <dbReference type="PROSITE" id="PS50048"/>
    </source>
</evidence>
<evidence type="ECO:0000256" key="4">
    <source>
        <dbReference type="ARBA" id="ARBA00023242"/>
    </source>
</evidence>
<dbReference type="GO" id="GO:0003677">
    <property type="term" value="F:DNA binding"/>
    <property type="evidence" value="ECO:0007669"/>
    <property type="project" value="UniProtKB-KW"/>
</dbReference>
<name>A0AAN6DXP3_9EURO</name>
<evidence type="ECO:0000313" key="8">
    <source>
        <dbReference type="Proteomes" id="UP001203852"/>
    </source>
</evidence>
<dbReference type="SUPFAM" id="SSF57701">
    <property type="entry name" value="Zn2/Cys6 DNA-binding domain"/>
    <property type="match status" value="1"/>
</dbReference>
<dbReference type="Pfam" id="PF11951">
    <property type="entry name" value="Fungal_trans_2"/>
    <property type="match status" value="1"/>
</dbReference>
<dbReference type="EMBL" id="MU404353">
    <property type="protein sequence ID" value="KAI1614565.1"/>
    <property type="molecule type" value="Genomic_DNA"/>
</dbReference>
<sequence>MAPRKAHQKSRRGCVECKRRHVKCDETRPTCQRCTLSERLCTWEALRNVHESRSASSQAASETHAQSPAQPQSQSQIASRPPSPVTHAISTRPHSPSQNHGGSSSDVLITGPSDISVNMDHLELIYHFYTETCQTLVKTEDQLRRYRALVVEQGLKRPFLMHQILAFSALHLSLRRPQRQDYYRGIATALQTKALAGLTEILPQVDASNCLDVLLFSHLIGLHVFRDIFTSLKDDFNAFMEALVGCIRLLQGVNVVIRSWRDVLRRTEIGSLMDEAEDARMMQKNSLGECLPLHELMDNADLSQPSIDACQKALNKLQEFFHIENAYPEDRTSSANAIFGWLVTASTKYTELLAQKRQEALVLLAYYAVLLHRRRESWVVGNAGRRLFKALTTHLGSGWEPFLAWPRSVFHEDEDLGPTPVSTSS</sequence>
<proteinExistence type="predicted"/>
<keyword evidence="2" id="KW-0238">DNA-binding</keyword>
<keyword evidence="1" id="KW-0805">Transcription regulation</keyword>
<dbReference type="PANTHER" id="PTHR47784">
    <property type="entry name" value="STEROL UPTAKE CONTROL PROTEIN 2"/>
    <property type="match status" value="1"/>
</dbReference>
<dbReference type="PROSITE" id="PS00463">
    <property type="entry name" value="ZN2_CY6_FUNGAL_1"/>
    <property type="match status" value="1"/>
</dbReference>
<dbReference type="Gene3D" id="4.10.240.10">
    <property type="entry name" value="Zn(2)-C6 fungal-type DNA-binding domain"/>
    <property type="match status" value="1"/>
</dbReference>
<evidence type="ECO:0000256" key="2">
    <source>
        <dbReference type="ARBA" id="ARBA00023125"/>
    </source>
</evidence>
<dbReference type="CDD" id="cd00067">
    <property type="entry name" value="GAL4"/>
    <property type="match status" value="1"/>
</dbReference>
<evidence type="ECO:0000256" key="5">
    <source>
        <dbReference type="SAM" id="MobiDB-lite"/>
    </source>
</evidence>
<keyword evidence="4" id="KW-0539">Nucleus</keyword>
<keyword evidence="8" id="KW-1185">Reference proteome</keyword>
<dbReference type="AlphaFoldDB" id="A0AAN6DXP3"/>
<feature type="region of interest" description="Disordered" evidence="5">
    <location>
        <begin position="52"/>
        <end position="109"/>
    </location>
</feature>
<feature type="domain" description="Zn(2)-C6 fungal-type" evidence="6">
    <location>
        <begin position="13"/>
        <end position="43"/>
    </location>
</feature>
<evidence type="ECO:0000256" key="3">
    <source>
        <dbReference type="ARBA" id="ARBA00023163"/>
    </source>
</evidence>
<dbReference type="InterPro" id="IPR021858">
    <property type="entry name" value="Fun_TF"/>
</dbReference>
<protein>
    <recommendedName>
        <fullName evidence="6">Zn(2)-C6 fungal-type domain-containing protein</fullName>
    </recommendedName>
</protein>
<reference evidence="7" key="1">
    <citation type="journal article" date="2022" name="bioRxiv">
        <title>Deciphering the potential niche of two novel black yeast fungi from a biological soil crust based on their genomes, phenotypes, and melanin regulation.</title>
        <authorList>
            <consortium name="DOE Joint Genome Institute"/>
            <person name="Carr E.C."/>
            <person name="Barton Q."/>
            <person name="Grambo S."/>
            <person name="Sullivan M."/>
            <person name="Renfro C.M."/>
            <person name="Kuo A."/>
            <person name="Pangilinan J."/>
            <person name="Lipzen A."/>
            <person name="Keymanesh K."/>
            <person name="Savage E."/>
            <person name="Barry K."/>
            <person name="Grigoriev I.V."/>
            <person name="Riekhof W.R."/>
            <person name="Harris S.S."/>
        </authorList>
    </citation>
    <scope>NUCLEOTIDE SEQUENCE</scope>
    <source>
        <strain evidence="7">JF 03-4F</strain>
    </source>
</reference>
<feature type="compositionally biased region" description="Low complexity" evidence="5">
    <location>
        <begin position="54"/>
        <end position="80"/>
    </location>
</feature>
<organism evidence="7 8">
    <name type="scientific">Exophiala viscosa</name>
    <dbReference type="NCBI Taxonomy" id="2486360"/>
    <lineage>
        <taxon>Eukaryota</taxon>
        <taxon>Fungi</taxon>
        <taxon>Dikarya</taxon>
        <taxon>Ascomycota</taxon>
        <taxon>Pezizomycotina</taxon>
        <taxon>Eurotiomycetes</taxon>
        <taxon>Chaetothyriomycetidae</taxon>
        <taxon>Chaetothyriales</taxon>
        <taxon>Herpotrichiellaceae</taxon>
        <taxon>Exophiala</taxon>
    </lineage>
</organism>
<dbReference type="InterPro" id="IPR053157">
    <property type="entry name" value="Sterol_Uptake_Regulator"/>
</dbReference>
<dbReference type="PANTHER" id="PTHR47784:SF4">
    <property type="entry name" value="ZN(II)2CYS6 TRANSCRIPTION FACTOR (EUROFUNG)"/>
    <property type="match status" value="1"/>
</dbReference>
<dbReference type="PROSITE" id="PS50048">
    <property type="entry name" value="ZN2_CY6_FUNGAL_2"/>
    <property type="match status" value="1"/>
</dbReference>
<dbReference type="InterPro" id="IPR036864">
    <property type="entry name" value="Zn2-C6_fun-type_DNA-bd_sf"/>
</dbReference>
<evidence type="ECO:0000313" key="7">
    <source>
        <dbReference type="EMBL" id="KAI1614565.1"/>
    </source>
</evidence>